<dbReference type="InterPro" id="IPR052155">
    <property type="entry name" value="Biofilm_reg_signaling"/>
</dbReference>
<feature type="domain" description="GGDEF" evidence="6">
    <location>
        <begin position="115"/>
        <end position="246"/>
    </location>
</feature>
<sequence>MPQEDSIAGKDPRLGKLLDGIVRLAAGDLDARMEVSDARDEIDAVIMGTNLLAEDLQIAYAELEQRVAARTRQLHEAHREMQHMAMTDSLTGLSNRSAFTTALTDAQEKAAAQGQRPAILLLDMDGFKGINDSLGHTIGDKVLETVAGRITGAVRDEDIVARMGGDEFAILLHDVTPAIAASIGNRVLAAVDGILEIEGHHVRCGASMGLRMAAPGQSAQEIMMEADIAMYESKAEGRGRLKSFQPAMLHARQLRNQLVNELKEAIAGNQLVLFYQPIVRLDTREIEGVEALVRWNHPTRGMVMPDEFIPIAEETGLISELGGWVLCTAVEQLQRWRNDPLTAHHNFNMRINVSAADLQRLEFVEDVRDALSTAKLDPTLLVLELTESAVIQGNDLDRYTLSSLERLGVGMEIDDFGTGYSSIDYLRRLPVHAVKVDRSLLSALGSDPAQPALLAAVLQLIRACGLGAVWEGIETEDQARYLLGIGCTSGQGYYFSRPLSEEVLTEQLRHHKTWPVAD</sequence>
<dbReference type="InterPro" id="IPR043128">
    <property type="entry name" value="Rev_trsase/Diguanyl_cyclase"/>
</dbReference>
<proteinExistence type="predicted"/>
<evidence type="ECO:0000313" key="8">
    <source>
        <dbReference type="Proteomes" id="UP001163293"/>
    </source>
</evidence>
<dbReference type="PANTHER" id="PTHR44757:SF2">
    <property type="entry name" value="BIOFILM ARCHITECTURE MAINTENANCE PROTEIN MBAA"/>
    <property type="match status" value="1"/>
</dbReference>
<keyword evidence="3" id="KW-0175">Coiled coil</keyword>
<evidence type="ECO:0000313" key="7">
    <source>
        <dbReference type="EMBL" id="UYV99826.1"/>
    </source>
</evidence>
<dbReference type="InterPro" id="IPR000160">
    <property type="entry name" value="GGDEF_dom"/>
</dbReference>
<dbReference type="EMBL" id="CP101185">
    <property type="protein sequence ID" value="UYV99826.1"/>
    <property type="molecule type" value="Genomic_DNA"/>
</dbReference>
<evidence type="ECO:0000256" key="1">
    <source>
        <dbReference type="ARBA" id="ARBA00022692"/>
    </source>
</evidence>
<dbReference type="InterPro" id="IPR035919">
    <property type="entry name" value="EAL_sf"/>
</dbReference>
<evidence type="ECO:0000259" key="6">
    <source>
        <dbReference type="PROSITE" id="PS50887"/>
    </source>
</evidence>
<dbReference type="PROSITE" id="PS50883">
    <property type="entry name" value="EAL"/>
    <property type="match status" value="1"/>
</dbReference>
<dbReference type="InterPro" id="IPR001633">
    <property type="entry name" value="EAL_dom"/>
</dbReference>
<accession>A0AAX3EPZ2</accession>
<feature type="coiled-coil region" evidence="3">
    <location>
        <begin position="53"/>
        <end position="80"/>
    </location>
</feature>
<dbReference type="Pfam" id="PF00990">
    <property type="entry name" value="GGDEF"/>
    <property type="match status" value="1"/>
</dbReference>
<dbReference type="Pfam" id="PF00563">
    <property type="entry name" value="EAL"/>
    <property type="match status" value="1"/>
</dbReference>
<dbReference type="PROSITE" id="PS50887">
    <property type="entry name" value="GGDEF"/>
    <property type="match status" value="1"/>
</dbReference>
<dbReference type="SUPFAM" id="SSF55073">
    <property type="entry name" value="Nucleotide cyclase"/>
    <property type="match status" value="1"/>
</dbReference>
<organism evidence="7 8">
    <name type="scientific">Paenarthrobacter ureafaciens</name>
    <dbReference type="NCBI Taxonomy" id="37931"/>
    <lineage>
        <taxon>Bacteria</taxon>
        <taxon>Bacillati</taxon>
        <taxon>Actinomycetota</taxon>
        <taxon>Actinomycetes</taxon>
        <taxon>Micrococcales</taxon>
        <taxon>Micrococcaceae</taxon>
        <taxon>Paenarthrobacter</taxon>
    </lineage>
</organism>
<evidence type="ECO:0000256" key="2">
    <source>
        <dbReference type="ARBA" id="ARBA00022989"/>
    </source>
</evidence>
<dbReference type="PROSITE" id="PS50885">
    <property type="entry name" value="HAMP"/>
    <property type="match status" value="1"/>
</dbReference>
<evidence type="ECO:0000259" key="5">
    <source>
        <dbReference type="PROSITE" id="PS50885"/>
    </source>
</evidence>
<dbReference type="GO" id="GO:0016020">
    <property type="term" value="C:membrane"/>
    <property type="evidence" value="ECO:0007669"/>
    <property type="project" value="InterPro"/>
</dbReference>
<dbReference type="CDD" id="cd01949">
    <property type="entry name" value="GGDEF"/>
    <property type="match status" value="1"/>
</dbReference>
<dbReference type="SMART" id="SM00267">
    <property type="entry name" value="GGDEF"/>
    <property type="match status" value="1"/>
</dbReference>
<dbReference type="InterPro" id="IPR029787">
    <property type="entry name" value="Nucleotide_cyclase"/>
</dbReference>
<feature type="domain" description="HAMP" evidence="5">
    <location>
        <begin position="13"/>
        <end position="61"/>
    </location>
</feature>
<gene>
    <name evidence="7" type="ORF">NL394_16985</name>
</gene>
<reference evidence="7" key="1">
    <citation type="submission" date="2022-07" db="EMBL/GenBank/DDBJ databases">
        <authorList>
            <person name="Wu T."/>
        </authorList>
    </citation>
    <scope>NUCLEOTIDE SEQUENCE</scope>
    <source>
        <strain evidence="7">SD-1</strain>
    </source>
</reference>
<evidence type="ECO:0000259" key="4">
    <source>
        <dbReference type="PROSITE" id="PS50883"/>
    </source>
</evidence>
<keyword evidence="2" id="KW-0472">Membrane</keyword>
<dbReference type="Gene3D" id="3.20.20.450">
    <property type="entry name" value="EAL domain"/>
    <property type="match status" value="1"/>
</dbReference>
<dbReference type="GO" id="GO:0007165">
    <property type="term" value="P:signal transduction"/>
    <property type="evidence" value="ECO:0007669"/>
    <property type="project" value="InterPro"/>
</dbReference>
<dbReference type="SUPFAM" id="SSF141868">
    <property type="entry name" value="EAL domain-like"/>
    <property type="match status" value="1"/>
</dbReference>
<keyword evidence="8" id="KW-1185">Reference proteome</keyword>
<dbReference type="InterPro" id="IPR003660">
    <property type="entry name" value="HAMP_dom"/>
</dbReference>
<dbReference type="Proteomes" id="UP001163293">
    <property type="component" value="Chromosome"/>
</dbReference>
<name>A0AAX3EPZ2_PAEUR</name>
<dbReference type="FunFam" id="3.30.70.270:FF:000001">
    <property type="entry name" value="Diguanylate cyclase domain protein"/>
    <property type="match status" value="1"/>
</dbReference>
<dbReference type="SMART" id="SM00052">
    <property type="entry name" value="EAL"/>
    <property type="match status" value="1"/>
</dbReference>
<dbReference type="AlphaFoldDB" id="A0AAX3EPZ2"/>
<keyword evidence="1" id="KW-0812">Transmembrane</keyword>
<dbReference type="CDD" id="cd01948">
    <property type="entry name" value="EAL"/>
    <property type="match status" value="1"/>
</dbReference>
<evidence type="ECO:0000256" key="3">
    <source>
        <dbReference type="SAM" id="Coils"/>
    </source>
</evidence>
<dbReference type="NCBIfam" id="TIGR00254">
    <property type="entry name" value="GGDEF"/>
    <property type="match status" value="1"/>
</dbReference>
<protein>
    <submittedName>
        <fullName evidence="7">EAL domain-containing protein</fullName>
    </submittedName>
</protein>
<feature type="domain" description="EAL" evidence="4">
    <location>
        <begin position="255"/>
        <end position="512"/>
    </location>
</feature>
<dbReference type="PANTHER" id="PTHR44757">
    <property type="entry name" value="DIGUANYLATE CYCLASE DGCP"/>
    <property type="match status" value="1"/>
</dbReference>
<dbReference type="RefSeq" id="WP_069695966.1">
    <property type="nucleotide sequence ID" value="NZ_CP043010.1"/>
</dbReference>
<dbReference type="Gene3D" id="3.30.70.270">
    <property type="match status" value="1"/>
</dbReference>
<keyword evidence="2" id="KW-1133">Transmembrane helix</keyword>